<feature type="region of interest" description="Disordered" evidence="1">
    <location>
        <begin position="27"/>
        <end position="47"/>
    </location>
</feature>
<organism evidence="2 3">
    <name type="scientific">Pelomonas cellulosilytica</name>
    <dbReference type="NCBI Taxonomy" id="2906762"/>
    <lineage>
        <taxon>Bacteria</taxon>
        <taxon>Pseudomonadati</taxon>
        <taxon>Pseudomonadota</taxon>
        <taxon>Betaproteobacteria</taxon>
        <taxon>Burkholderiales</taxon>
        <taxon>Sphaerotilaceae</taxon>
        <taxon>Roseateles</taxon>
    </lineage>
</organism>
<protein>
    <submittedName>
        <fullName evidence="2">Uncharacterized protein</fullName>
    </submittedName>
</protein>
<dbReference type="RefSeq" id="WP_233370894.1">
    <property type="nucleotide sequence ID" value="NZ_JAJTWU010000002.1"/>
</dbReference>
<evidence type="ECO:0000256" key="1">
    <source>
        <dbReference type="SAM" id="MobiDB-lite"/>
    </source>
</evidence>
<keyword evidence="3" id="KW-1185">Reference proteome</keyword>
<dbReference type="Proteomes" id="UP001200741">
    <property type="component" value="Unassembled WGS sequence"/>
</dbReference>
<accession>A0ABS8XTR5</accession>
<evidence type="ECO:0000313" key="2">
    <source>
        <dbReference type="EMBL" id="MCE4554069.1"/>
    </source>
</evidence>
<name>A0ABS8XTR5_9BURK</name>
<evidence type="ECO:0000313" key="3">
    <source>
        <dbReference type="Proteomes" id="UP001200741"/>
    </source>
</evidence>
<dbReference type="EMBL" id="JAJTWU010000002">
    <property type="protein sequence ID" value="MCE4554069.1"/>
    <property type="molecule type" value="Genomic_DNA"/>
</dbReference>
<sequence>MQTRGCHAPIRHCTKLVESAEDVLEDLPPLGAKPMATPEVEEPPQQHQAMLDARGFDPVSHHALMVRGG</sequence>
<proteinExistence type="predicted"/>
<gene>
    <name evidence="2" type="ORF">LXT13_06340</name>
</gene>
<comment type="caution">
    <text evidence="2">The sequence shown here is derived from an EMBL/GenBank/DDBJ whole genome shotgun (WGS) entry which is preliminary data.</text>
</comment>
<reference evidence="2 3" key="1">
    <citation type="submission" date="2021-12" db="EMBL/GenBank/DDBJ databases">
        <title>Genome seq of P8.</title>
        <authorList>
            <person name="Seo T."/>
        </authorList>
    </citation>
    <scope>NUCLEOTIDE SEQUENCE [LARGE SCALE GENOMIC DNA]</scope>
    <source>
        <strain evidence="2 3">P8</strain>
    </source>
</reference>